<dbReference type="Pfam" id="PF00205">
    <property type="entry name" value="TPP_enzyme_M"/>
    <property type="match status" value="1"/>
</dbReference>
<keyword evidence="8" id="KW-1185">Reference proteome</keyword>
<dbReference type="InterPro" id="IPR012000">
    <property type="entry name" value="Thiamin_PyroP_enz_cen_dom"/>
</dbReference>
<dbReference type="InterPro" id="IPR029061">
    <property type="entry name" value="THDP-binding"/>
</dbReference>
<gene>
    <name evidence="7" type="ORF">QRT03_30360</name>
</gene>
<dbReference type="InterPro" id="IPR000399">
    <property type="entry name" value="TPP-bd_CS"/>
</dbReference>
<evidence type="ECO:0000313" key="8">
    <source>
        <dbReference type="Proteomes" id="UP001231924"/>
    </source>
</evidence>
<accession>A0ABT7MI26</accession>
<dbReference type="RefSeq" id="WP_286056911.1">
    <property type="nucleotide sequence ID" value="NZ_JASVWF010000010.1"/>
</dbReference>
<evidence type="ECO:0000256" key="3">
    <source>
        <dbReference type="RuleBase" id="RU362132"/>
    </source>
</evidence>
<dbReference type="InterPro" id="IPR029035">
    <property type="entry name" value="DHS-like_NAD/FAD-binding_dom"/>
</dbReference>
<dbReference type="PANTHER" id="PTHR18968">
    <property type="entry name" value="THIAMINE PYROPHOSPHATE ENZYMES"/>
    <property type="match status" value="1"/>
</dbReference>
<dbReference type="PANTHER" id="PTHR18968:SF133">
    <property type="entry name" value="BENZOYLFORMATE DECARBOXYLASE"/>
    <property type="match status" value="1"/>
</dbReference>
<evidence type="ECO:0000259" key="4">
    <source>
        <dbReference type="Pfam" id="PF00205"/>
    </source>
</evidence>
<dbReference type="InterPro" id="IPR012001">
    <property type="entry name" value="Thiamin_PyroP_enz_TPP-bd_dom"/>
</dbReference>
<dbReference type="CDD" id="cd07035">
    <property type="entry name" value="TPP_PYR_POX_like"/>
    <property type="match status" value="1"/>
</dbReference>
<comment type="caution">
    <text evidence="7">The sequence shown here is derived from an EMBL/GenBank/DDBJ whole genome shotgun (WGS) entry which is preliminary data.</text>
</comment>
<organism evidence="7 8">
    <name type="scientific">Actinomycetospora termitidis</name>
    <dbReference type="NCBI Taxonomy" id="3053470"/>
    <lineage>
        <taxon>Bacteria</taxon>
        <taxon>Bacillati</taxon>
        <taxon>Actinomycetota</taxon>
        <taxon>Actinomycetes</taxon>
        <taxon>Pseudonocardiales</taxon>
        <taxon>Pseudonocardiaceae</taxon>
        <taxon>Actinomycetospora</taxon>
    </lineage>
</organism>
<feature type="domain" description="Thiamine pyrophosphate enzyme TPP-binding" evidence="5">
    <location>
        <begin position="399"/>
        <end position="528"/>
    </location>
</feature>
<evidence type="ECO:0000259" key="6">
    <source>
        <dbReference type="Pfam" id="PF02776"/>
    </source>
</evidence>
<feature type="domain" description="Thiamine pyrophosphate enzyme N-terminal TPP-binding" evidence="6">
    <location>
        <begin position="1"/>
        <end position="104"/>
    </location>
</feature>
<dbReference type="Gene3D" id="3.40.50.1220">
    <property type="entry name" value="TPP-binding domain"/>
    <property type="match status" value="1"/>
</dbReference>
<dbReference type="InterPro" id="IPR045229">
    <property type="entry name" value="TPP_enz"/>
</dbReference>
<evidence type="ECO:0000313" key="7">
    <source>
        <dbReference type="EMBL" id="MDL5160306.1"/>
    </source>
</evidence>
<comment type="similarity">
    <text evidence="1 3">Belongs to the TPP enzyme family.</text>
</comment>
<dbReference type="Gene3D" id="3.40.50.970">
    <property type="match status" value="2"/>
</dbReference>
<evidence type="ECO:0000259" key="5">
    <source>
        <dbReference type="Pfam" id="PF02775"/>
    </source>
</evidence>
<dbReference type="EMBL" id="JASVWF010000010">
    <property type="protein sequence ID" value="MDL5160306.1"/>
    <property type="molecule type" value="Genomic_DNA"/>
</dbReference>
<keyword evidence="2 3" id="KW-0786">Thiamine pyrophosphate</keyword>
<dbReference type="InterPro" id="IPR011766">
    <property type="entry name" value="TPP_enzyme_TPP-bd"/>
</dbReference>
<sequence length="535" mass="55117">MSLAARTLELLRDEGVDRVFGNPGTTELPLLRELATTTDPSYVLALQEFSAVSAADGYARGTGRPAFVSVHAVPGVSNALIGMNNARRSRTPLVITAGQQDQRFLRDAPMLGGDLVGLAAPACLTAEEVHTGADLLPLLRRAFARVRRQPSGPAFLSIPMNLLAADEDVPVPSRIPAPDAGPSPAVEEAAAVLRSAERPAILAGDRVGATRSVAELTALAEALGATVYPQPQYEYVNADSEHPLTAPSPHFTGTEIAKALAGHDVLLVAGAAIRPHVWTPERPIPDGVRVVQLDDDPAEIGRSYDVEVGLAGSVGATLAALTALLPGREADRERGARIAETLLRERTTWRDRARAGVDAGGPLDPASAAQAVADAVAPGTVVVEEAPTTGPALRRALVQRDAGDYHNSSGNGGLGWGAGAAVGLALAHPDRPVVGFLGDGSAMFGVQGLWTAARLGAPVTYVVVDNGGYRAVSDALPPGFEGTRLGGVDWAGLARSLGLHGTAVEHGSEIGPTLAAAQRSGEPSLVVVRIRGGAS</sequence>
<dbReference type="PROSITE" id="PS00187">
    <property type="entry name" value="TPP_ENZYMES"/>
    <property type="match status" value="1"/>
</dbReference>
<dbReference type="Pfam" id="PF02775">
    <property type="entry name" value="TPP_enzyme_C"/>
    <property type="match status" value="1"/>
</dbReference>
<reference evidence="7 8" key="1">
    <citation type="submission" date="2023-06" db="EMBL/GenBank/DDBJ databases">
        <title>Actinomycetospora Odt1-22.</title>
        <authorList>
            <person name="Supong K."/>
        </authorList>
    </citation>
    <scope>NUCLEOTIDE SEQUENCE [LARGE SCALE GENOMIC DNA]</scope>
    <source>
        <strain evidence="7 8">Odt1-22</strain>
    </source>
</reference>
<proteinExistence type="inferred from homology"/>
<dbReference type="Proteomes" id="UP001231924">
    <property type="component" value="Unassembled WGS sequence"/>
</dbReference>
<dbReference type="SUPFAM" id="SSF52518">
    <property type="entry name" value="Thiamin diphosphate-binding fold (THDP-binding)"/>
    <property type="match status" value="2"/>
</dbReference>
<feature type="domain" description="Thiamine pyrophosphate enzyme central" evidence="4">
    <location>
        <begin position="186"/>
        <end position="321"/>
    </location>
</feature>
<protein>
    <submittedName>
        <fullName evidence="7">Thiamine pyrophosphate-binding protein</fullName>
    </submittedName>
</protein>
<dbReference type="SUPFAM" id="SSF52467">
    <property type="entry name" value="DHS-like NAD/FAD-binding domain"/>
    <property type="match status" value="1"/>
</dbReference>
<dbReference type="Pfam" id="PF02776">
    <property type="entry name" value="TPP_enzyme_N"/>
    <property type="match status" value="1"/>
</dbReference>
<evidence type="ECO:0000256" key="1">
    <source>
        <dbReference type="ARBA" id="ARBA00007812"/>
    </source>
</evidence>
<name>A0ABT7MI26_9PSEU</name>
<evidence type="ECO:0000256" key="2">
    <source>
        <dbReference type="ARBA" id="ARBA00023052"/>
    </source>
</evidence>